<dbReference type="PANTHER" id="PTHR45856">
    <property type="entry name" value="ALPHA/BETA-HYDROLASES SUPERFAMILY PROTEIN"/>
    <property type="match status" value="1"/>
</dbReference>
<organism evidence="7 8">
    <name type="scientific">Ephemerocybe angulata</name>
    <dbReference type="NCBI Taxonomy" id="980116"/>
    <lineage>
        <taxon>Eukaryota</taxon>
        <taxon>Fungi</taxon>
        <taxon>Dikarya</taxon>
        <taxon>Basidiomycota</taxon>
        <taxon>Agaricomycotina</taxon>
        <taxon>Agaricomycetes</taxon>
        <taxon>Agaricomycetidae</taxon>
        <taxon>Agaricales</taxon>
        <taxon>Agaricineae</taxon>
        <taxon>Psathyrellaceae</taxon>
        <taxon>Ephemerocybe</taxon>
    </lineage>
</organism>
<dbReference type="Proteomes" id="UP000521943">
    <property type="component" value="Unassembled WGS sequence"/>
</dbReference>
<feature type="domain" description="Fungal lipase-type" evidence="6">
    <location>
        <begin position="95"/>
        <end position="235"/>
    </location>
</feature>
<protein>
    <submittedName>
        <fullName evidence="7">Alpha/Beta hydrolase protein</fullName>
    </submittedName>
</protein>
<evidence type="ECO:0000259" key="6">
    <source>
        <dbReference type="Pfam" id="PF01764"/>
    </source>
</evidence>
<comment type="catalytic activity">
    <reaction evidence="3">
        <text>a diacylglycerol + H2O = a monoacylglycerol + a fatty acid + H(+)</text>
        <dbReference type="Rhea" id="RHEA:32731"/>
        <dbReference type="ChEBI" id="CHEBI:15377"/>
        <dbReference type="ChEBI" id="CHEBI:15378"/>
        <dbReference type="ChEBI" id="CHEBI:17408"/>
        <dbReference type="ChEBI" id="CHEBI:18035"/>
        <dbReference type="ChEBI" id="CHEBI:28868"/>
    </reaction>
</comment>
<evidence type="ECO:0000256" key="4">
    <source>
        <dbReference type="ARBA" id="ARBA00048461"/>
    </source>
</evidence>
<dbReference type="InterPro" id="IPR051218">
    <property type="entry name" value="Sec_MonoDiacylglyc_Lipase"/>
</dbReference>
<dbReference type="Pfam" id="PF01764">
    <property type="entry name" value="Lipase_3"/>
    <property type="match status" value="1"/>
</dbReference>
<feature type="chain" id="PRO_5034834872" evidence="5">
    <location>
        <begin position="22"/>
        <end position="315"/>
    </location>
</feature>
<keyword evidence="5" id="KW-0732">Signal</keyword>
<accession>A0A8H6M2V0</accession>
<dbReference type="InterPro" id="IPR029058">
    <property type="entry name" value="AB_hydrolase_fold"/>
</dbReference>
<dbReference type="CDD" id="cd00519">
    <property type="entry name" value="Lipase_3"/>
    <property type="match status" value="1"/>
</dbReference>
<dbReference type="GO" id="GO:0016787">
    <property type="term" value="F:hydrolase activity"/>
    <property type="evidence" value="ECO:0007669"/>
    <property type="project" value="UniProtKB-KW"/>
</dbReference>
<sequence length="315" mass="33988">MHFAPLFALFAQLAAVVFVEALPVTLPELKAADILALKPYASLAAITYCPINQIKQWTCAKCKDEPFDLIASGGNGATVQNWFVGWDKSLKKLIVAYEGTVPTAPASVITDLKFTPKPLRRELFPDAPADAMTHGGFGDAHAASAKDVLTAVKAGMGKYKTKSITVVGHSLGAGIAIIESGQLAAQIPRANIETIAFSSPRVGNPAFAKYVSSRANLKITRINNMSDPVPELPGRTLLKSPNNFVHVGQEIHITSEGKYIKCPTESENPQCTNGYLITMTDLESLKSFQELFAHPKKLWNPLQHQGPFAGISIFC</sequence>
<dbReference type="GO" id="GO:0006629">
    <property type="term" value="P:lipid metabolic process"/>
    <property type="evidence" value="ECO:0007669"/>
    <property type="project" value="InterPro"/>
</dbReference>
<keyword evidence="8" id="KW-1185">Reference proteome</keyword>
<dbReference type="EMBL" id="JACGCI010000039">
    <property type="protein sequence ID" value="KAF6753513.1"/>
    <property type="molecule type" value="Genomic_DNA"/>
</dbReference>
<evidence type="ECO:0000313" key="8">
    <source>
        <dbReference type="Proteomes" id="UP000521943"/>
    </source>
</evidence>
<evidence type="ECO:0000256" key="2">
    <source>
        <dbReference type="ARBA" id="ARBA00043996"/>
    </source>
</evidence>
<dbReference type="AlphaFoldDB" id="A0A8H6M2V0"/>
<evidence type="ECO:0000256" key="3">
    <source>
        <dbReference type="ARBA" id="ARBA00047591"/>
    </source>
</evidence>
<comment type="similarity">
    <text evidence="2">Belongs to the AB hydrolase superfamily. Lipase family. Class 3 subfamily.</text>
</comment>
<evidence type="ECO:0000313" key="7">
    <source>
        <dbReference type="EMBL" id="KAF6753513.1"/>
    </source>
</evidence>
<evidence type="ECO:0000256" key="5">
    <source>
        <dbReference type="SAM" id="SignalP"/>
    </source>
</evidence>
<feature type="signal peptide" evidence="5">
    <location>
        <begin position="1"/>
        <end position="21"/>
    </location>
</feature>
<comment type="caution">
    <text evidence="7">The sequence shown here is derived from an EMBL/GenBank/DDBJ whole genome shotgun (WGS) entry which is preliminary data.</text>
</comment>
<evidence type="ECO:0000256" key="1">
    <source>
        <dbReference type="ARBA" id="ARBA00023157"/>
    </source>
</evidence>
<dbReference type="Gene3D" id="3.40.50.1820">
    <property type="entry name" value="alpha/beta hydrolase"/>
    <property type="match status" value="1"/>
</dbReference>
<dbReference type="OrthoDB" id="426718at2759"/>
<gene>
    <name evidence="7" type="ORF">DFP72DRAFT_1170929</name>
</gene>
<keyword evidence="7" id="KW-0378">Hydrolase</keyword>
<proteinExistence type="inferred from homology"/>
<dbReference type="PANTHER" id="PTHR45856:SF25">
    <property type="entry name" value="FUNGAL LIPASE-LIKE DOMAIN-CONTAINING PROTEIN"/>
    <property type="match status" value="1"/>
</dbReference>
<dbReference type="InterPro" id="IPR002921">
    <property type="entry name" value="Fungal_lipase-type"/>
</dbReference>
<comment type="catalytic activity">
    <reaction evidence="4">
        <text>a monoacylglycerol + H2O = glycerol + a fatty acid + H(+)</text>
        <dbReference type="Rhea" id="RHEA:15245"/>
        <dbReference type="ChEBI" id="CHEBI:15377"/>
        <dbReference type="ChEBI" id="CHEBI:15378"/>
        <dbReference type="ChEBI" id="CHEBI:17408"/>
        <dbReference type="ChEBI" id="CHEBI:17754"/>
        <dbReference type="ChEBI" id="CHEBI:28868"/>
    </reaction>
</comment>
<dbReference type="SUPFAM" id="SSF53474">
    <property type="entry name" value="alpha/beta-Hydrolases"/>
    <property type="match status" value="1"/>
</dbReference>
<keyword evidence="1" id="KW-1015">Disulfide bond</keyword>
<name>A0A8H6M2V0_9AGAR</name>
<reference evidence="7 8" key="1">
    <citation type="submission" date="2020-07" db="EMBL/GenBank/DDBJ databases">
        <title>Comparative genomics of pyrophilous fungi reveals a link between fire events and developmental genes.</title>
        <authorList>
            <consortium name="DOE Joint Genome Institute"/>
            <person name="Steindorff A.S."/>
            <person name="Carver A."/>
            <person name="Calhoun S."/>
            <person name="Stillman K."/>
            <person name="Liu H."/>
            <person name="Lipzen A."/>
            <person name="Pangilinan J."/>
            <person name="Labutti K."/>
            <person name="Bruns T.D."/>
            <person name="Grigoriev I.V."/>
        </authorList>
    </citation>
    <scope>NUCLEOTIDE SEQUENCE [LARGE SCALE GENOMIC DNA]</scope>
    <source>
        <strain evidence="7 8">CBS 144469</strain>
    </source>
</reference>